<proteinExistence type="predicted"/>
<dbReference type="OrthoDB" id="2351976at2759"/>
<dbReference type="AlphaFoldDB" id="A0A397J2B0"/>
<name>A0A397J2B0_9GLOM</name>
<evidence type="ECO:0000313" key="1">
    <source>
        <dbReference type="EMBL" id="RHZ81507.1"/>
    </source>
</evidence>
<dbReference type="Proteomes" id="UP000266861">
    <property type="component" value="Unassembled WGS sequence"/>
</dbReference>
<keyword evidence="2" id="KW-1185">Reference proteome</keyword>
<dbReference type="STRING" id="1348612.A0A397J2B0"/>
<organism evidence="1 2">
    <name type="scientific">Diversispora epigaea</name>
    <dbReference type="NCBI Taxonomy" id="1348612"/>
    <lineage>
        <taxon>Eukaryota</taxon>
        <taxon>Fungi</taxon>
        <taxon>Fungi incertae sedis</taxon>
        <taxon>Mucoromycota</taxon>
        <taxon>Glomeromycotina</taxon>
        <taxon>Glomeromycetes</taxon>
        <taxon>Diversisporales</taxon>
        <taxon>Diversisporaceae</taxon>
        <taxon>Diversispora</taxon>
    </lineage>
</organism>
<gene>
    <name evidence="1" type="ORF">Glove_120g81</name>
</gene>
<protein>
    <submittedName>
        <fullName evidence="1">Uncharacterized protein</fullName>
    </submittedName>
</protein>
<reference evidence="1 2" key="1">
    <citation type="submission" date="2018-08" db="EMBL/GenBank/DDBJ databases">
        <title>Genome and evolution of the arbuscular mycorrhizal fungus Diversispora epigaea (formerly Glomus versiforme) and its bacterial endosymbionts.</title>
        <authorList>
            <person name="Sun X."/>
            <person name="Fei Z."/>
            <person name="Harrison M."/>
        </authorList>
    </citation>
    <scope>NUCLEOTIDE SEQUENCE [LARGE SCALE GENOMIC DNA]</scope>
    <source>
        <strain evidence="1 2">IT104</strain>
    </source>
</reference>
<comment type="caution">
    <text evidence="1">The sequence shown here is derived from an EMBL/GenBank/DDBJ whole genome shotgun (WGS) entry which is preliminary data.</text>
</comment>
<evidence type="ECO:0000313" key="2">
    <source>
        <dbReference type="Proteomes" id="UP000266861"/>
    </source>
</evidence>
<dbReference type="EMBL" id="PQFF01000112">
    <property type="protein sequence ID" value="RHZ81507.1"/>
    <property type="molecule type" value="Genomic_DNA"/>
</dbReference>
<accession>A0A397J2B0</accession>
<sequence>METKESESYTYDIIKEGLYPLPSYLIYTKGLNWYWVPDNYEVKSSWGKLKNQQIIKCTIKYQEKKPGYIMALNTKKNPRYSGPHLFELHLEILQQIRDNCQRATVLKLFNCLTTRGQNNRSKQIAKSVYSSFNQIVVVQVCDKNQIIHNGYKTLTSINQDLPHIPLSDDINSEVHINDIEIINNVQELIWKRWTKYLVEKKILNVLKPKIYLRISGNGRNVGRKINHVMVTFSILNDIENIFRPENHHTILLYPGIEK</sequence>